<organism evidence="1">
    <name type="scientific">marine sediment metagenome</name>
    <dbReference type="NCBI Taxonomy" id="412755"/>
    <lineage>
        <taxon>unclassified sequences</taxon>
        <taxon>metagenomes</taxon>
        <taxon>ecological metagenomes</taxon>
    </lineage>
</organism>
<evidence type="ECO:0000313" key="1">
    <source>
        <dbReference type="EMBL" id="KKL76919.1"/>
    </source>
</evidence>
<comment type="caution">
    <text evidence="1">The sequence shown here is derived from an EMBL/GenBank/DDBJ whole genome shotgun (WGS) entry which is preliminary data.</text>
</comment>
<proteinExistence type="predicted"/>
<protein>
    <submittedName>
        <fullName evidence="1">Uncharacterized protein</fullName>
    </submittedName>
</protein>
<name>A0A0F9ESD3_9ZZZZ</name>
<accession>A0A0F9ESD3</accession>
<dbReference type="EMBL" id="LAZR01023903">
    <property type="protein sequence ID" value="KKL76919.1"/>
    <property type="molecule type" value="Genomic_DNA"/>
</dbReference>
<reference evidence="1" key="1">
    <citation type="journal article" date="2015" name="Nature">
        <title>Complex archaea that bridge the gap between prokaryotes and eukaryotes.</title>
        <authorList>
            <person name="Spang A."/>
            <person name="Saw J.H."/>
            <person name="Jorgensen S.L."/>
            <person name="Zaremba-Niedzwiedzka K."/>
            <person name="Martijn J."/>
            <person name="Lind A.E."/>
            <person name="van Eijk R."/>
            <person name="Schleper C."/>
            <person name="Guy L."/>
            <person name="Ettema T.J."/>
        </authorList>
    </citation>
    <scope>NUCLEOTIDE SEQUENCE</scope>
</reference>
<dbReference type="AlphaFoldDB" id="A0A0F9ESD3"/>
<gene>
    <name evidence="1" type="ORF">LCGC14_2040080</name>
</gene>
<sequence>MSKMGQELEDRLDANKYEMYEALKGMMEIAELAMPVTYFWSDSRVGATRKVLAKIEGDK</sequence>